<dbReference type="InterPro" id="IPR001173">
    <property type="entry name" value="Glyco_trans_2-like"/>
</dbReference>
<dbReference type="Proteomes" id="UP000198636">
    <property type="component" value="Unassembled WGS sequence"/>
</dbReference>
<keyword evidence="3" id="KW-1185">Reference proteome</keyword>
<dbReference type="GO" id="GO:0016740">
    <property type="term" value="F:transferase activity"/>
    <property type="evidence" value="ECO:0007669"/>
    <property type="project" value="UniProtKB-KW"/>
</dbReference>
<reference evidence="2 3" key="1">
    <citation type="submission" date="2016-10" db="EMBL/GenBank/DDBJ databases">
        <authorList>
            <person name="de Groot N.N."/>
        </authorList>
    </citation>
    <scope>NUCLEOTIDE SEQUENCE [LARGE SCALE GENOMIC DNA]</scope>
    <source>
        <strain evidence="2 3">DSM 18978</strain>
    </source>
</reference>
<organism evidence="2 3">
    <name type="scientific">Alkaliphilus peptidifermentans DSM 18978</name>
    <dbReference type="NCBI Taxonomy" id="1120976"/>
    <lineage>
        <taxon>Bacteria</taxon>
        <taxon>Bacillati</taxon>
        <taxon>Bacillota</taxon>
        <taxon>Clostridia</taxon>
        <taxon>Peptostreptococcales</taxon>
        <taxon>Natronincolaceae</taxon>
        <taxon>Alkaliphilus</taxon>
    </lineage>
</organism>
<sequence>MKPIIAAIIPAYNEEAFIEKTLISLQKVDEITDILVVDDGSKDDTCKIVEAYKNIKLIKQPYNMGKGAALKKGVDVALEMADIVVFLDADLENSSREVKKLLKPIIEGSADVTIAKFPPPKITGGFGLVKSLAETGVYFHTGKTLTSTLSGQRAIRKEVLNNINIGHHGFGIELAMTIDILSKGYSIVEVDVDMSHRETERNISGFMHRGKQFVDIFKVIYLKKLQRMN</sequence>
<name>A0A1G5KE55_9FIRM</name>
<protein>
    <submittedName>
        <fullName evidence="2">Glycosyl transferase family 2</fullName>
    </submittedName>
</protein>
<proteinExistence type="predicted"/>
<dbReference type="InterPro" id="IPR029044">
    <property type="entry name" value="Nucleotide-diphossugar_trans"/>
</dbReference>
<dbReference type="AlphaFoldDB" id="A0A1G5KE55"/>
<dbReference type="CDD" id="cd04179">
    <property type="entry name" value="DPM_DPG-synthase_like"/>
    <property type="match status" value="1"/>
</dbReference>
<dbReference type="EMBL" id="FMUS01000026">
    <property type="protein sequence ID" value="SCY98913.1"/>
    <property type="molecule type" value="Genomic_DNA"/>
</dbReference>
<evidence type="ECO:0000313" key="3">
    <source>
        <dbReference type="Proteomes" id="UP000198636"/>
    </source>
</evidence>
<dbReference type="OrthoDB" id="9810303at2"/>
<evidence type="ECO:0000313" key="2">
    <source>
        <dbReference type="EMBL" id="SCY98913.1"/>
    </source>
</evidence>
<dbReference type="PANTHER" id="PTHR48090">
    <property type="entry name" value="UNDECAPRENYL-PHOSPHATE 4-DEOXY-4-FORMAMIDO-L-ARABINOSE TRANSFERASE-RELATED"/>
    <property type="match status" value="1"/>
</dbReference>
<accession>A0A1G5KE55</accession>
<dbReference type="STRING" id="1120976.SAMN03080606_03426"/>
<dbReference type="PANTHER" id="PTHR48090:SF7">
    <property type="entry name" value="RFBJ PROTEIN"/>
    <property type="match status" value="1"/>
</dbReference>
<dbReference type="Pfam" id="PF00535">
    <property type="entry name" value="Glycos_transf_2"/>
    <property type="match status" value="1"/>
</dbReference>
<feature type="domain" description="Glycosyltransferase 2-like" evidence="1">
    <location>
        <begin position="7"/>
        <end position="130"/>
    </location>
</feature>
<dbReference type="InterPro" id="IPR050256">
    <property type="entry name" value="Glycosyltransferase_2"/>
</dbReference>
<dbReference type="SUPFAM" id="SSF53448">
    <property type="entry name" value="Nucleotide-diphospho-sugar transferases"/>
    <property type="match status" value="1"/>
</dbReference>
<dbReference type="RefSeq" id="WP_091545920.1">
    <property type="nucleotide sequence ID" value="NZ_FMUS01000026.1"/>
</dbReference>
<keyword evidence="2" id="KW-0808">Transferase</keyword>
<dbReference type="Gene3D" id="3.90.550.10">
    <property type="entry name" value="Spore Coat Polysaccharide Biosynthesis Protein SpsA, Chain A"/>
    <property type="match status" value="1"/>
</dbReference>
<gene>
    <name evidence="2" type="ORF">SAMN03080606_03426</name>
</gene>
<evidence type="ECO:0000259" key="1">
    <source>
        <dbReference type="Pfam" id="PF00535"/>
    </source>
</evidence>